<dbReference type="AlphaFoldDB" id="A0A2P2JJL6"/>
<sequence>MVALLQKLGFVYFSRL</sequence>
<reference evidence="1" key="1">
    <citation type="submission" date="2018-02" db="EMBL/GenBank/DDBJ databases">
        <title>Rhizophora mucronata_Transcriptome.</title>
        <authorList>
            <person name="Meera S.P."/>
            <person name="Sreeshan A."/>
            <person name="Augustine A."/>
        </authorList>
    </citation>
    <scope>NUCLEOTIDE SEQUENCE</scope>
    <source>
        <tissue evidence="1">Leaf</tissue>
    </source>
</reference>
<organism evidence="1">
    <name type="scientific">Rhizophora mucronata</name>
    <name type="common">Asiatic mangrove</name>
    <dbReference type="NCBI Taxonomy" id="61149"/>
    <lineage>
        <taxon>Eukaryota</taxon>
        <taxon>Viridiplantae</taxon>
        <taxon>Streptophyta</taxon>
        <taxon>Embryophyta</taxon>
        <taxon>Tracheophyta</taxon>
        <taxon>Spermatophyta</taxon>
        <taxon>Magnoliopsida</taxon>
        <taxon>eudicotyledons</taxon>
        <taxon>Gunneridae</taxon>
        <taxon>Pentapetalae</taxon>
        <taxon>rosids</taxon>
        <taxon>fabids</taxon>
        <taxon>Malpighiales</taxon>
        <taxon>Rhizophoraceae</taxon>
        <taxon>Rhizophora</taxon>
    </lineage>
</organism>
<name>A0A2P2JJL6_RHIMU</name>
<evidence type="ECO:0000313" key="1">
    <source>
        <dbReference type="EMBL" id="MBW93634.1"/>
    </source>
</evidence>
<dbReference type="EMBL" id="GGEC01013151">
    <property type="protein sequence ID" value="MBW93634.1"/>
    <property type="molecule type" value="Transcribed_RNA"/>
</dbReference>
<accession>A0A2P2JJL6</accession>
<proteinExistence type="predicted"/>
<protein>
    <submittedName>
        <fullName evidence="1">Uncharacterized protein</fullName>
    </submittedName>
</protein>